<dbReference type="InterPro" id="IPR001173">
    <property type="entry name" value="Glyco_trans_2-like"/>
</dbReference>
<dbReference type="EMBL" id="JACHOV010000001">
    <property type="protein sequence ID" value="MBB4639798.1"/>
    <property type="molecule type" value="Genomic_DNA"/>
</dbReference>
<feature type="transmembrane region" description="Helical" evidence="12">
    <location>
        <begin position="413"/>
        <end position="434"/>
    </location>
</feature>
<evidence type="ECO:0000256" key="8">
    <source>
        <dbReference type="ARBA" id="ARBA00022679"/>
    </source>
</evidence>
<comment type="pathway">
    <text evidence="2">Glycan metabolism; osmoregulated periplasmic glucan (OPG) biosynthesis.</text>
</comment>
<evidence type="ECO:0000256" key="4">
    <source>
        <dbReference type="ARBA" id="ARBA00020585"/>
    </source>
</evidence>
<dbReference type="Gene3D" id="3.90.550.10">
    <property type="entry name" value="Spore Coat Polysaccharide Biosynthesis Protein SpsA, Chain A"/>
    <property type="match status" value="1"/>
</dbReference>
<name>A0A840HQC1_9SPHN</name>
<evidence type="ECO:0000256" key="10">
    <source>
        <dbReference type="ARBA" id="ARBA00022989"/>
    </source>
</evidence>
<feature type="transmembrane region" description="Helical" evidence="12">
    <location>
        <begin position="380"/>
        <end position="401"/>
    </location>
</feature>
<dbReference type="PANTHER" id="PTHR43867:SF5">
    <property type="entry name" value="GLUCANS BIOSYNTHESIS GLUCOSYLTRANSFERASE H"/>
    <property type="match status" value="1"/>
</dbReference>
<evidence type="ECO:0000313" key="14">
    <source>
        <dbReference type="EMBL" id="MBB4639798.1"/>
    </source>
</evidence>
<evidence type="ECO:0000313" key="15">
    <source>
        <dbReference type="Proteomes" id="UP000575068"/>
    </source>
</evidence>
<accession>A0A840HQC1</accession>
<dbReference type="InterPro" id="IPR029044">
    <property type="entry name" value="Nucleotide-diphossugar_trans"/>
</dbReference>
<keyword evidence="7 14" id="KW-0328">Glycosyltransferase</keyword>
<keyword evidence="6" id="KW-0997">Cell inner membrane</keyword>
<evidence type="ECO:0000256" key="1">
    <source>
        <dbReference type="ARBA" id="ARBA00004429"/>
    </source>
</evidence>
<evidence type="ECO:0000256" key="3">
    <source>
        <dbReference type="ARBA" id="ARBA00009337"/>
    </source>
</evidence>
<dbReference type="SUPFAM" id="SSF53448">
    <property type="entry name" value="Nucleotide-diphospho-sugar transferases"/>
    <property type="match status" value="1"/>
</dbReference>
<evidence type="ECO:0000259" key="13">
    <source>
        <dbReference type="Pfam" id="PF13632"/>
    </source>
</evidence>
<dbReference type="NCBIfam" id="NF003962">
    <property type="entry name" value="PRK05454.2-5"/>
    <property type="match status" value="1"/>
</dbReference>
<feature type="domain" description="Glycosyltransferase 2-like" evidence="13">
    <location>
        <begin position="203"/>
        <end position="421"/>
    </location>
</feature>
<proteinExistence type="inferred from homology"/>
<keyword evidence="5" id="KW-1003">Cell membrane</keyword>
<evidence type="ECO:0000256" key="5">
    <source>
        <dbReference type="ARBA" id="ARBA00022475"/>
    </source>
</evidence>
<feature type="transmembrane region" description="Helical" evidence="12">
    <location>
        <begin position="28"/>
        <end position="47"/>
    </location>
</feature>
<dbReference type="InterPro" id="IPR050321">
    <property type="entry name" value="Glycosyltr_2/OpgH_subfam"/>
</dbReference>
<feature type="transmembrane region" description="Helical" evidence="12">
    <location>
        <begin position="455"/>
        <end position="479"/>
    </location>
</feature>
<gene>
    <name evidence="14" type="ORF">HNQ99_000078</name>
</gene>
<evidence type="ECO:0000256" key="2">
    <source>
        <dbReference type="ARBA" id="ARBA00005001"/>
    </source>
</evidence>
<evidence type="ECO:0000256" key="12">
    <source>
        <dbReference type="SAM" id="Phobius"/>
    </source>
</evidence>
<comment type="caution">
    <text evidence="14">The sequence shown here is derived from an EMBL/GenBank/DDBJ whole genome shotgun (WGS) entry which is preliminary data.</text>
</comment>
<dbReference type="NCBIfam" id="NF003958">
    <property type="entry name" value="PRK05454.2-1"/>
    <property type="match status" value="1"/>
</dbReference>
<reference evidence="14 15" key="1">
    <citation type="submission" date="2020-08" db="EMBL/GenBank/DDBJ databases">
        <title>Genomic Encyclopedia of Type Strains, Phase IV (KMG-IV): sequencing the most valuable type-strain genomes for metagenomic binning, comparative biology and taxonomic classification.</title>
        <authorList>
            <person name="Goeker M."/>
        </authorList>
    </citation>
    <scope>NUCLEOTIDE SEQUENCE [LARGE SCALE GENOMIC DNA]</scope>
    <source>
        <strain evidence="14 15">DSM 7465</strain>
    </source>
</reference>
<feature type="transmembrane region" description="Helical" evidence="12">
    <location>
        <begin position="59"/>
        <end position="86"/>
    </location>
</feature>
<dbReference type="GO" id="GO:0016758">
    <property type="term" value="F:hexosyltransferase activity"/>
    <property type="evidence" value="ECO:0007669"/>
    <property type="project" value="TreeGrafter"/>
</dbReference>
<dbReference type="Pfam" id="PF13632">
    <property type="entry name" value="Glyco_trans_2_3"/>
    <property type="match status" value="1"/>
</dbReference>
<evidence type="ECO:0000256" key="7">
    <source>
        <dbReference type="ARBA" id="ARBA00022676"/>
    </source>
</evidence>
<comment type="similarity">
    <text evidence="3">Belongs to the glycosyltransferase 2 family. OpgH subfamily.</text>
</comment>
<keyword evidence="11 12" id="KW-0472">Membrane</keyword>
<evidence type="ECO:0000256" key="9">
    <source>
        <dbReference type="ARBA" id="ARBA00022692"/>
    </source>
</evidence>
<dbReference type="GO" id="GO:0005886">
    <property type="term" value="C:plasma membrane"/>
    <property type="evidence" value="ECO:0007669"/>
    <property type="project" value="UniProtKB-SubCell"/>
</dbReference>
<evidence type="ECO:0000256" key="11">
    <source>
        <dbReference type="ARBA" id="ARBA00023136"/>
    </source>
</evidence>
<sequence>MPTQSFEEAPEVTRQVVTSPWGMTERRLLLVLGSLAVGLMAASDLASPLREDGTSLIDAALFLLYFSLFCWVSFGFLSAFAGFCVLASSRSMTLPDEPELRLPRKRTAVLIPIYNEDVDQIFGRVAKMTAMVADVGATGLFDFFVLSDSRAEMEAREYRAYRQTKAGSTVPVYYRRRSKNIARKPGNIAEWVGRFGGGYDYMLVLDADSLMSGKAMVQLASAMDRAPSVGLIQTVPTVINARTLFARWQQFCGVAYGPVAGAGLAWWSGAEGTFWGHNAIIRVEAFAQSCGLPELSGPEPFGGHVMSHDIVEAALLRRRGWAVHMVELPEGSHEEFPPTLTDFAIRDRRWCQGNLQHLRLLNGAGLHWVSRFQMLMGASAYLASPLWLILMIATLLHPLIFANSPLGSPPSTWLVALTGLLLVGPKLMSFAWLCMDRRRQLALGGLGRIARTMAVEIPLSILIAPVTMLAQTIAVIGILRGRPSGWSPQRREADGIALHQATQDYRSHLYLAVPFLAGIVAGPGVMVWLLPVAISLLLAPFIVTATSRCDVGEWLARRGIFRMPEDEGRLPSFGRAARRQLYAPVPPPALSLGKCAFT</sequence>
<keyword evidence="10 12" id="KW-1133">Transmembrane helix</keyword>
<evidence type="ECO:0000256" key="6">
    <source>
        <dbReference type="ARBA" id="ARBA00022519"/>
    </source>
</evidence>
<protein>
    <recommendedName>
        <fullName evidence="4">Glucans biosynthesis glucosyltransferase H</fullName>
    </recommendedName>
</protein>
<keyword evidence="15" id="KW-1185">Reference proteome</keyword>
<keyword evidence="9 12" id="KW-0812">Transmembrane</keyword>
<dbReference type="PANTHER" id="PTHR43867">
    <property type="entry name" value="CELLULOSE SYNTHASE CATALYTIC SUBUNIT A [UDP-FORMING]"/>
    <property type="match status" value="1"/>
</dbReference>
<dbReference type="AlphaFoldDB" id="A0A840HQC1"/>
<feature type="transmembrane region" description="Helical" evidence="12">
    <location>
        <begin position="515"/>
        <end position="538"/>
    </location>
</feature>
<keyword evidence="8 14" id="KW-0808">Transferase</keyword>
<comment type="subcellular location">
    <subcellularLocation>
        <location evidence="1">Cell inner membrane</location>
        <topology evidence="1">Multi-pass membrane protein</topology>
    </subcellularLocation>
</comment>
<organism evidence="14 15">
    <name type="scientific">Rhizorhapis suberifaciens</name>
    <name type="common">corky root of lettuce</name>
    <dbReference type="NCBI Taxonomy" id="13656"/>
    <lineage>
        <taxon>Bacteria</taxon>
        <taxon>Pseudomonadati</taxon>
        <taxon>Pseudomonadota</taxon>
        <taxon>Alphaproteobacteria</taxon>
        <taxon>Sphingomonadales</taxon>
        <taxon>Sphingomonadaceae</taxon>
        <taxon>Rhizorhapis</taxon>
    </lineage>
</organism>
<dbReference type="Proteomes" id="UP000575068">
    <property type="component" value="Unassembled WGS sequence"/>
</dbReference>